<protein>
    <recommendedName>
        <fullName evidence="1">DNA-directed RNA polymerase</fullName>
        <ecNumber evidence="1">2.7.7.6</ecNumber>
    </recommendedName>
</protein>
<dbReference type="Pfam" id="PF04563">
    <property type="entry name" value="RNA_pol_Rpb2_1"/>
    <property type="match status" value="1"/>
</dbReference>
<evidence type="ECO:0000313" key="7">
    <source>
        <dbReference type="EMBL" id="VVW86275.1"/>
    </source>
</evidence>
<evidence type="ECO:0000256" key="5">
    <source>
        <dbReference type="ARBA" id="ARBA00023163"/>
    </source>
</evidence>
<evidence type="ECO:0000256" key="3">
    <source>
        <dbReference type="ARBA" id="ARBA00022679"/>
    </source>
</evidence>
<organism evidence="7">
    <name type="scientific">Nymphaea colorata</name>
    <name type="common">pocket water lily</name>
    <dbReference type="NCBI Taxonomy" id="210225"/>
    <lineage>
        <taxon>Eukaryota</taxon>
        <taxon>Viridiplantae</taxon>
        <taxon>Streptophyta</taxon>
        <taxon>Embryophyta</taxon>
        <taxon>Tracheophyta</taxon>
        <taxon>Spermatophyta</taxon>
        <taxon>Magnoliopsida</taxon>
        <taxon>Nymphaeales</taxon>
        <taxon>Nymphaeaceae</taxon>
        <taxon>Nymphaea</taxon>
    </lineage>
</organism>
<dbReference type="EC" id="2.7.7.6" evidence="1"/>
<dbReference type="SUPFAM" id="SSF64484">
    <property type="entry name" value="beta and beta-prime subunits of DNA dependent RNA-polymerase"/>
    <property type="match status" value="1"/>
</dbReference>
<dbReference type="AlphaFoldDB" id="A0A5K1HE71"/>
<accession>A0A5K1HE71</accession>
<feature type="domain" description="RNA polymerase beta subunit protrusion" evidence="6">
    <location>
        <begin position="1"/>
        <end position="28"/>
    </location>
</feature>
<dbReference type="InterPro" id="IPR007644">
    <property type="entry name" value="RNA_pol_bsu_protrusion"/>
</dbReference>
<dbReference type="GO" id="GO:0003899">
    <property type="term" value="F:DNA-directed RNA polymerase activity"/>
    <property type="evidence" value="ECO:0007669"/>
    <property type="project" value="UniProtKB-EC"/>
</dbReference>
<evidence type="ECO:0000256" key="2">
    <source>
        <dbReference type="ARBA" id="ARBA00022478"/>
    </source>
</evidence>
<evidence type="ECO:0000256" key="4">
    <source>
        <dbReference type="ARBA" id="ARBA00022695"/>
    </source>
</evidence>
<dbReference type="InterPro" id="IPR037034">
    <property type="entry name" value="RNA_pol_Rpb2_2_sf"/>
</dbReference>
<keyword evidence="2" id="KW-0240">DNA-directed RNA polymerase</keyword>
<keyword evidence="3" id="KW-0808">Transferase</keyword>
<evidence type="ECO:0000256" key="1">
    <source>
        <dbReference type="ARBA" id="ARBA00012418"/>
    </source>
</evidence>
<gene>
    <name evidence="7" type="ORF">NYM_LOCUS29460</name>
</gene>
<dbReference type="GO" id="GO:0003677">
    <property type="term" value="F:DNA binding"/>
    <property type="evidence" value="ECO:0007669"/>
    <property type="project" value="InterPro"/>
</dbReference>
<reference evidence="7" key="1">
    <citation type="submission" date="2019-09" db="EMBL/GenBank/DDBJ databases">
        <authorList>
            <person name="Zhang L."/>
        </authorList>
    </citation>
    <scope>NUCLEOTIDE SEQUENCE</scope>
</reference>
<keyword evidence="4" id="KW-0548">Nucleotidyltransferase</keyword>
<name>A0A5K1HE71_9MAGN</name>
<keyword evidence="5" id="KW-0804">Transcription</keyword>
<dbReference type="GO" id="GO:0000428">
    <property type="term" value="C:DNA-directed RNA polymerase complex"/>
    <property type="evidence" value="ECO:0007669"/>
    <property type="project" value="UniProtKB-KW"/>
</dbReference>
<evidence type="ECO:0000259" key="6">
    <source>
        <dbReference type="Pfam" id="PF04563"/>
    </source>
</evidence>
<sequence>MIKLTEDSNEFGGYFIINGNEKMIRMLILQKRNYPVAFLRPSYTNRGPGYTEFAVQMRCVRDDFYAKTFTLHYISDGNVYLRILYKKQEFLCPIIILLKAIGNFSDR</sequence>
<dbReference type="EMBL" id="LR721994">
    <property type="protein sequence ID" value="VVW86275.1"/>
    <property type="molecule type" value="Genomic_DNA"/>
</dbReference>
<proteinExistence type="predicted"/>
<dbReference type="GO" id="GO:0006351">
    <property type="term" value="P:DNA-templated transcription"/>
    <property type="evidence" value="ECO:0007669"/>
    <property type="project" value="InterPro"/>
</dbReference>
<dbReference type="Gene3D" id="3.90.1110.10">
    <property type="entry name" value="RNA polymerase Rpb2, domain 2"/>
    <property type="match status" value="1"/>
</dbReference>